<name>A0A438BXL3_VITVI</name>
<protein>
    <recommendedName>
        <fullName evidence="3">Integrase catalytic domain-containing protein</fullName>
    </recommendedName>
</protein>
<gene>
    <name evidence="1" type="ORF">CK203_075385</name>
</gene>
<dbReference type="GO" id="GO:0003676">
    <property type="term" value="F:nucleic acid binding"/>
    <property type="evidence" value="ECO:0007669"/>
    <property type="project" value="InterPro"/>
</dbReference>
<dbReference type="InterPro" id="IPR036397">
    <property type="entry name" value="RNaseH_sf"/>
</dbReference>
<evidence type="ECO:0000313" key="1">
    <source>
        <dbReference type="EMBL" id="RVW15713.1"/>
    </source>
</evidence>
<evidence type="ECO:0008006" key="3">
    <source>
        <dbReference type="Google" id="ProtNLM"/>
    </source>
</evidence>
<comment type="caution">
    <text evidence="1">The sequence shown here is derived from an EMBL/GenBank/DDBJ whole genome shotgun (WGS) entry which is preliminary data.</text>
</comment>
<dbReference type="SUPFAM" id="SSF53098">
    <property type="entry name" value="Ribonuclease H-like"/>
    <property type="match status" value="2"/>
</dbReference>
<accession>A0A438BXL3</accession>
<dbReference type="PANTHER" id="PTHR48475:SF2">
    <property type="entry name" value="RIBONUCLEASE H"/>
    <property type="match status" value="1"/>
</dbReference>
<dbReference type="PANTHER" id="PTHR48475">
    <property type="entry name" value="RIBONUCLEASE H"/>
    <property type="match status" value="1"/>
</dbReference>
<dbReference type="EMBL" id="QGNW01002597">
    <property type="protein sequence ID" value="RVW15713.1"/>
    <property type="molecule type" value="Genomic_DNA"/>
</dbReference>
<dbReference type="InterPro" id="IPR012337">
    <property type="entry name" value="RNaseH-like_sf"/>
</dbReference>
<dbReference type="AlphaFoldDB" id="A0A438BXL3"/>
<evidence type="ECO:0000313" key="2">
    <source>
        <dbReference type="Proteomes" id="UP000288805"/>
    </source>
</evidence>
<dbReference type="Proteomes" id="UP000288805">
    <property type="component" value="Unassembled WGS sequence"/>
</dbReference>
<sequence>MVSGSRVGLILQSPIGELMEQAIHLNFSASNNEAEYEAVLVGLDLALILAASKLETRKERLKRLGEWIIKWVPREKNGRDDVLAEIVAILPINETIMLPIYLKATPSITLEPVCNTSQADLGWMLNIIKYLQIGEVSEDGKQTHKLRIQATRFTLSDDHLYRRSFGGLYLKYLSELEAKYVLDELHEGWMMDIVDLLPIGVAQKKLLLVAIDYFNKWVKTKAYDNRKDKDVFNVVFRTFCLELNIKNLYLTPRYPQNNKQEEATNKTLLNALRKRLEGAKGKWVDELLGILWAYRTTSRWSMTTTPFILAYGMEAIIPTKIGMPTTKIAVQDQMDNDEELIRQLDWADEMRGDETIWIASYH</sequence>
<dbReference type="Gene3D" id="3.30.420.10">
    <property type="entry name" value="Ribonuclease H-like superfamily/Ribonuclease H"/>
    <property type="match status" value="1"/>
</dbReference>
<organism evidence="1 2">
    <name type="scientific">Vitis vinifera</name>
    <name type="common">Grape</name>
    <dbReference type="NCBI Taxonomy" id="29760"/>
    <lineage>
        <taxon>Eukaryota</taxon>
        <taxon>Viridiplantae</taxon>
        <taxon>Streptophyta</taxon>
        <taxon>Embryophyta</taxon>
        <taxon>Tracheophyta</taxon>
        <taxon>Spermatophyta</taxon>
        <taxon>Magnoliopsida</taxon>
        <taxon>eudicotyledons</taxon>
        <taxon>Gunneridae</taxon>
        <taxon>Pentapetalae</taxon>
        <taxon>rosids</taxon>
        <taxon>Vitales</taxon>
        <taxon>Vitaceae</taxon>
        <taxon>Viteae</taxon>
        <taxon>Vitis</taxon>
    </lineage>
</organism>
<proteinExistence type="predicted"/>
<reference evidence="1 2" key="1">
    <citation type="journal article" date="2018" name="PLoS Genet.">
        <title>Population sequencing reveals clonal diversity and ancestral inbreeding in the grapevine cultivar Chardonnay.</title>
        <authorList>
            <person name="Roach M.J."/>
            <person name="Johnson D.L."/>
            <person name="Bohlmann J."/>
            <person name="van Vuuren H.J."/>
            <person name="Jones S.J."/>
            <person name="Pretorius I.S."/>
            <person name="Schmidt S.A."/>
            <person name="Borneman A.R."/>
        </authorList>
    </citation>
    <scope>NUCLEOTIDE SEQUENCE [LARGE SCALE GENOMIC DNA]</scope>
    <source>
        <strain evidence="2">cv. Chardonnay</strain>
        <tissue evidence="1">Leaf</tissue>
    </source>
</reference>